<feature type="region of interest" description="Disordered" evidence="4">
    <location>
        <begin position="603"/>
        <end position="632"/>
    </location>
</feature>
<feature type="coiled-coil region" evidence="3">
    <location>
        <begin position="642"/>
        <end position="669"/>
    </location>
</feature>
<dbReference type="Gene3D" id="1.25.10.10">
    <property type="entry name" value="Leucine-rich Repeat Variant"/>
    <property type="match status" value="1"/>
</dbReference>
<dbReference type="InterPro" id="IPR016024">
    <property type="entry name" value="ARM-type_fold"/>
</dbReference>
<feature type="compositionally biased region" description="Basic residues" evidence="4">
    <location>
        <begin position="725"/>
        <end position="736"/>
    </location>
</feature>
<evidence type="ECO:0000313" key="6">
    <source>
        <dbReference type="Proteomes" id="UP001497512"/>
    </source>
</evidence>
<evidence type="ECO:0000256" key="1">
    <source>
        <dbReference type="ARBA" id="ARBA00006180"/>
    </source>
</evidence>
<evidence type="ECO:0000256" key="4">
    <source>
        <dbReference type="SAM" id="MobiDB-lite"/>
    </source>
</evidence>
<dbReference type="PANTHER" id="PTHR12634">
    <property type="entry name" value="SIT4 YEAST -ASSOCIATING PROTEIN-RELATED"/>
    <property type="match status" value="1"/>
</dbReference>
<dbReference type="Pfam" id="PF04499">
    <property type="entry name" value="SAPS"/>
    <property type="match status" value="1"/>
</dbReference>
<accession>A0ABP0V314</accession>
<evidence type="ECO:0000313" key="5">
    <source>
        <dbReference type="EMBL" id="CAK9236798.1"/>
    </source>
</evidence>
<organism evidence="5 6">
    <name type="scientific">Sphagnum troendelagicum</name>
    <dbReference type="NCBI Taxonomy" id="128251"/>
    <lineage>
        <taxon>Eukaryota</taxon>
        <taxon>Viridiplantae</taxon>
        <taxon>Streptophyta</taxon>
        <taxon>Embryophyta</taxon>
        <taxon>Bryophyta</taxon>
        <taxon>Sphagnophytina</taxon>
        <taxon>Sphagnopsida</taxon>
        <taxon>Sphagnales</taxon>
        <taxon>Sphagnaceae</taxon>
        <taxon>Sphagnum</taxon>
    </lineage>
</organism>
<dbReference type="EMBL" id="OZ019901">
    <property type="protein sequence ID" value="CAK9236798.1"/>
    <property type="molecule type" value="Genomic_DNA"/>
</dbReference>
<feature type="region of interest" description="Disordered" evidence="4">
    <location>
        <begin position="826"/>
        <end position="872"/>
    </location>
</feature>
<comment type="similarity">
    <text evidence="1">Belongs to the SAPS family.</text>
</comment>
<proteinExistence type="inferred from homology"/>
<feature type="compositionally biased region" description="Polar residues" evidence="4">
    <location>
        <begin position="695"/>
        <end position="709"/>
    </location>
</feature>
<keyword evidence="2" id="KW-0131">Cell cycle</keyword>
<dbReference type="InterPro" id="IPR011989">
    <property type="entry name" value="ARM-like"/>
</dbReference>
<evidence type="ECO:0000256" key="2">
    <source>
        <dbReference type="ARBA" id="ARBA00023306"/>
    </source>
</evidence>
<keyword evidence="3" id="KW-0175">Coiled coil</keyword>
<dbReference type="Proteomes" id="UP001497512">
    <property type="component" value="Chromosome 9"/>
</dbReference>
<dbReference type="SUPFAM" id="SSF48371">
    <property type="entry name" value="ARM repeat"/>
    <property type="match status" value="1"/>
</dbReference>
<dbReference type="InterPro" id="IPR007587">
    <property type="entry name" value="SAPS"/>
</dbReference>
<gene>
    <name evidence="5" type="ORF">CSSPTR1EN2_LOCUS23198</name>
</gene>
<sequence length="872" mass="96355">MFWRVAGLSTSSPVESVLDKDGYTLEELLDEEEIIQECKALNSRLINFLRGKVQVQSLLCFVIEEPPENADNKRAFKFPFIACEIFTCDIDVIFKTLVEDDALMDFLFSFLEPGRPHGTLLAGYFSKVVVSLLLRKTVPVMQYLQVHQEILMKLVDLIGITSIMEILIRLVGADEHIYAFHVDSLQWLADTDLLEMLVDKLSPLNSSEVHANAAETLSAITRIAQSALASKLASPKFVGKLFHHVLEDPESKSTVVHALSVCISLLDPKRAATIAAAGVARGQHVTDPVSTANPDTVEGMLQRLGDLLKVLDVSAEDKVLFTTYGQLQPPLGIHRLKIVEFIAVLLRTNSEGARKELISSGAIQLVLKLFFDYPFNNMLHHQVENIVSSCLESNNQALLDHLFQDCDFVTRLLAADESPYVPETQLESKPTKTKSPTKIGSLGHLTRIANRMIQASASNSTIKAHLQANPKWSDWILSVLQPRNMIENVFQWSCGRPTAAHDRTVESDDDDGFRDRDYDISNLTSNLSHDAYRYSMFDNEDAEEGHGPIERDEEDVFFDDESAEVVISSLRLGEEQASSVNWFTLQDDRTKEESSPTFLISSSLSQNEDGLITNPVSPPNSNGGSSSDDEVVLGEDDDLVDTASSANNLGSLNHKLERLENEMDPNEEKQESTLIQALELPEWMLGLRETVSPLEGTSGQDVNNESNPFKQLREEEDESGGHERPKQRKAPKKKLSRPCPPVIEDLTETTSKGQSSQQATVTVTEFSSEAGPSERPPVPAAPEELFSGISGIEEQGTVVLKPINQESNTEVQLLVAESSHLLKKKTTVVTTTTPPSLGRGAAASCSPSGSHKTKRRKPLPKPTPGRNVARFR</sequence>
<protein>
    <submittedName>
        <fullName evidence="5">Uncharacterized protein</fullName>
    </submittedName>
</protein>
<dbReference type="PANTHER" id="PTHR12634:SF8">
    <property type="entry name" value="FIERY MOUNTAIN, ISOFORM D"/>
    <property type="match status" value="1"/>
</dbReference>
<feature type="region of interest" description="Disordered" evidence="4">
    <location>
        <begin position="693"/>
        <end position="785"/>
    </location>
</feature>
<evidence type="ECO:0000256" key="3">
    <source>
        <dbReference type="SAM" id="Coils"/>
    </source>
</evidence>
<name>A0ABP0V314_9BRYO</name>
<feature type="compositionally biased region" description="Polar residues" evidence="4">
    <location>
        <begin position="748"/>
        <end position="767"/>
    </location>
</feature>
<reference evidence="5" key="1">
    <citation type="submission" date="2024-02" db="EMBL/GenBank/DDBJ databases">
        <authorList>
            <consortium name="ELIXIR-Norway"/>
            <consortium name="Elixir Norway"/>
        </authorList>
    </citation>
    <scope>NUCLEOTIDE SEQUENCE</scope>
</reference>
<keyword evidence="6" id="KW-1185">Reference proteome</keyword>